<organism evidence="1 2">
    <name type="scientific">Saccharothrix ecbatanensis</name>
    <dbReference type="NCBI Taxonomy" id="1105145"/>
    <lineage>
        <taxon>Bacteria</taxon>
        <taxon>Bacillati</taxon>
        <taxon>Actinomycetota</taxon>
        <taxon>Actinomycetes</taxon>
        <taxon>Pseudonocardiales</taxon>
        <taxon>Pseudonocardiaceae</taxon>
        <taxon>Saccharothrix</taxon>
    </lineage>
</organism>
<proteinExistence type="predicted"/>
<dbReference type="Proteomes" id="UP000552097">
    <property type="component" value="Unassembled WGS sequence"/>
</dbReference>
<dbReference type="AlphaFoldDB" id="A0A7W9M3J0"/>
<sequence length="224" mass="24394">MTSPEERLYEAVAGWMGGLSGPEGLIDTGCAALVDGLDSPALRDLAGASPKDRLADVTGLAETALDELRVPWPGTVPPGYRVAGGGGVVRRSGTDTLRLEIAPTFDGFEVRVHVNGVDITREGAGRGVEPSDLLGPDNRLAQGGTVTIARCACDLYSCSWTDITVIRDGDLVHWEWLDDAWMRQGVTFTAADYDTELTRLTTDRSWQTVKRRRWWSRRGDGRFS</sequence>
<reference evidence="1 2" key="1">
    <citation type="submission" date="2020-08" db="EMBL/GenBank/DDBJ databases">
        <title>Sequencing the genomes of 1000 actinobacteria strains.</title>
        <authorList>
            <person name="Klenk H.-P."/>
        </authorList>
    </citation>
    <scope>NUCLEOTIDE SEQUENCE [LARGE SCALE GENOMIC DNA]</scope>
    <source>
        <strain evidence="1 2">DSM 45486</strain>
    </source>
</reference>
<evidence type="ECO:0000313" key="2">
    <source>
        <dbReference type="Proteomes" id="UP000552097"/>
    </source>
</evidence>
<keyword evidence="2" id="KW-1185">Reference proteome</keyword>
<comment type="caution">
    <text evidence="1">The sequence shown here is derived from an EMBL/GenBank/DDBJ whole genome shotgun (WGS) entry which is preliminary data.</text>
</comment>
<dbReference type="EMBL" id="JACHMO010000001">
    <property type="protein sequence ID" value="MBB5805978.1"/>
    <property type="molecule type" value="Genomic_DNA"/>
</dbReference>
<protein>
    <submittedName>
        <fullName evidence="1">Uncharacterized protein</fullName>
    </submittedName>
</protein>
<name>A0A7W9M3J0_9PSEU</name>
<dbReference type="RefSeq" id="WP_184924973.1">
    <property type="nucleotide sequence ID" value="NZ_JACHMO010000001.1"/>
</dbReference>
<accession>A0A7W9M3J0</accession>
<gene>
    <name evidence="1" type="ORF">F4560_005746</name>
</gene>
<evidence type="ECO:0000313" key="1">
    <source>
        <dbReference type="EMBL" id="MBB5805978.1"/>
    </source>
</evidence>